<dbReference type="EMBL" id="OP765507">
    <property type="protein sequence ID" value="UZT28919.1"/>
    <property type="molecule type" value="Genomic_DNA"/>
</dbReference>
<organism evidence="3">
    <name type="scientific">Nucleocytoviricota sp</name>
    <dbReference type="NCBI Taxonomy" id="2809609"/>
    <lineage>
        <taxon>Viruses</taxon>
        <taxon>Varidnaviria</taxon>
        <taxon>Bamfordvirae</taxon>
        <taxon>Nucleocytoviricota</taxon>
    </lineage>
</organism>
<evidence type="ECO:0000313" key="2">
    <source>
        <dbReference type="EMBL" id="UZT28919.1"/>
    </source>
</evidence>
<protein>
    <submittedName>
        <fullName evidence="3">Uncharacterized protein</fullName>
    </submittedName>
</protein>
<keyword evidence="1" id="KW-0812">Transmembrane</keyword>
<keyword evidence="1" id="KW-1133">Transmembrane helix</keyword>
<proteinExistence type="predicted"/>
<name>A0A9E8G4L4_9VIRU</name>
<accession>A0A9E8G4L4</accession>
<evidence type="ECO:0000256" key="1">
    <source>
        <dbReference type="SAM" id="Phobius"/>
    </source>
</evidence>
<evidence type="ECO:0000313" key="3">
    <source>
        <dbReference type="EMBL" id="UZT29283.1"/>
    </source>
</evidence>
<feature type="transmembrane region" description="Helical" evidence="1">
    <location>
        <begin position="6"/>
        <end position="29"/>
    </location>
</feature>
<dbReference type="EMBL" id="OP765584">
    <property type="protein sequence ID" value="UZT29283.1"/>
    <property type="molecule type" value="Genomic_DNA"/>
</dbReference>
<feature type="transmembrane region" description="Helical" evidence="1">
    <location>
        <begin position="143"/>
        <end position="165"/>
    </location>
</feature>
<reference evidence="3" key="1">
    <citation type="submission" date="2022-11" db="EMBL/GenBank/DDBJ databases">
        <title>Genomics discovery of giant fungal viruses from subsurface oceanic crustal fluids.</title>
        <authorList>
            <person name="Bhattacharjee A.S."/>
            <person name="Schulz F."/>
            <person name="Woyke T."/>
            <person name="Orcutt B.N."/>
            <person name="Matinez Martinez J."/>
        </authorList>
    </citation>
    <scope>NUCLEOTIDE SEQUENCE</scope>
    <source>
        <strain evidence="2">VSAG1.JdFR</strain>
        <strain evidence="3">VSAG8.JdFR</strain>
    </source>
</reference>
<keyword evidence="1" id="KW-0472">Membrane</keyword>
<sequence length="185" mass="20696">MDSSDITKSILIFVVFLGINFFILFSIGLKSIRDDWPKYKCNPVVMPFAKFFGKDPITNFESCIQNIQNIHMGSLLDPLYHTMGLVSNIGEEIMQGVLGFSGILNLLKFNLGGIANLAVEIVINILIEMQALLIKFKDMINKLVGVFVTFIYLIAGTQTTALTIWQGLPGWILKEIAKFTDNSKK</sequence>